<name>A0A9E4KB81_9GAMM</name>
<dbReference type="InterPro" id="IPR036909">
    <property type="entry name" value="Cyt_c-like_dom_sf"/>
</dbReference>
<evidence type="ECO:0000256" key="1">
    <source>
        <dbReference type="ARBA" id="ARBA00022448"/>
    </source>
</evidence>
<evidence type="ECO:0000256" key="3">
    <source>
        <dbReference type="ARBA" id="ARBA00022723"/>
    </source>
</evidence>
<reference evidence="8" key="1">
    <citation type="journal article" date="2021" name="Proc. Natl. Acad. Sci. U.S.A.">
        <title>Global biogeography of chemosynthetic symbionts reveals both localized and globally distributed symbiont groups. .</title>
        <authorList>
            <person name="Osvatic J.T."/>
            <person name="Wilkins L.G.E."/>
            <person name="Leibrecht L."/>
            <person name="Leray M."/>
            <person name="Zauner S."/>
            <person name="Polzin J."/>
            <person name="Camacho Y."/>
            <person name="Gros O."/>
            <person name="van Gils J.A."/>
            <person name="Eisen J.A."/>
            <person name="Petersen J.M."/>
            <person name="Yuen B."/>
        </authorList>
    </citation>
    <scope>NUCLEOTIDE SEQUENCE</scope>
    <source>
        <strain evidence="8">MAGclacostrist064TRANS</strain>
    </source>
</reference>
<dbReference type="InterPro" id="IPR050597">
    <property type="entry name" value="Cytochrome_c_Oxidase_Subunit"/>
</dbReference>
<dbReference type="Proteomes" id="UP000886667">
    <property type="component" value="Unassembled WGS sequence"/>
</dbReference>
<feature type="domain" description="Cytochrome c" evidence="7">
    <location>
        <begin position="139"/>
        <end position="222"/>
    </location>
</feature>
<keyword evidence="5 6" id="KW-0408">Iron</keyword>
<protein>
    <submittedName>
        <fullName evidence="8">C-type cytochrome</fullName>
    </submittedName>
</protein>
<dbReference type="AlphaFoldDB" id="A0A9E4KB81"/>
<dbReference type="GO" id="GO:0020037">
    <property type="term" value="F:heme binding"/>
    <property type="evidence" value="ECO:0007669"/>
    <property type="project" value="InterPro"/>
</dbReference>
<dbReference type="Pfam" id="PF00034">
    <property type="entry name" value="Cytochrom_C"/>
    <property type="match status" value="2"/>
</dbReference>
<feature type="domain" description="Cytochrome c" evidence="7">
    <location>
        <begin position="23"/>
        <end position="104"/>
    </location>
</feature>
<evidence type="ECO:0000256" key="4">
    <source>
        <dbReference type="ARBA" id="ARBA00022982"/>
    </source>
</evidence>
<evidence type="ECO:0000313" key="8">
    <source>
        <dbReference type="EMBL" id="MCG7945405.1"/>
    </source>
</evidence>
<gene>
    <name evidence="8" type="ORF">JAZ07_03565</name>
</gene>
<proteinExistence type="predicted"/>
<accession>A0A9E4KB81</accession>
<dbReference type="PROSITE" id="PS51007">
    <property type="entry name" value="CYTC"/>
    <property type="match status" value="2"/>
</dbReference>
<evidence type="ECO:0000313" key="9">
    <source>
        <dbReference type="Proteomes" id="UP000886667"/>
    </source>
</evidence>
<evidence type="ECO:0000256" key="6">
    <source>
        <dbReference type="PROSITE-ProRule" id="PRU00433"/>
    </source>
</evidence>
<dbReference type="Gene3D" id="1.10.760.10">
    <property type="entry name" value="Cytochrome c-like domain"/>
    <property type="match status" value="2"/>
</dbReference>
<evidence type="ECO:0000259" key="7">
    <source>
        <dbReference type="PROSITE" id="PS51007"/>
    </source>
</evidence>
<dbReference type="PANTHER" id="PTHR33751">
    <property type="entry name" value="CBB3-TYPE CYTOCHROME C OXIDASE SUBUNIT FIXP"/>
    <property type="match status" value="1"/>
</dbReference>
<dbReference type="SUPFAM" id="SSF46626">
    <property type="entry name" value="Cytochrome c"/>
    <property type="match status" value="2"/>
</dbReference>
<dbReference type="GO" id="GO:0009055">
    <property type="term" value="F:electron transfer activity"/>
    <property type="evidence" value="ECO:0007669"/>
    <property type="project" value="InterPro"/>
</dbReference>
<organism evidence="8 9">
    <name type="scientific">Candidatus Thiodiazotropha taylori</name>
    <dbReference type="NCBI Taxonomy" id="2792791"/>
    <lineage>
        <taxon>Bacteria</taxon>
        <taxon>Pseudomonadati</taxon>
        <taxon>Pseudomonadota</taxon>
        <taxon>Gammaproteobacteria</taxon>
        <taxon>Chromatiales</taxon>
        <taxon>Sedimenticolaceae</taxon>
        <taxon>Candidatus Thiodiazotropha</taxon>
    </lineage>
</organism>
<comment type="caution">
    <text evidence="8">The sequence shown here is derived from an EMBL/GenBank/DDBJ whole genome shotgun (WGS) entry which is preliminary data.</text>
</comment>
<sequence length="223" mass="25533">MTMQFTRQLILAMVLLPVPCFSVDLENGEEINEVCAGCHGEFGQGGKEGEYPRLAGMPSAFLAKQLHLFRDRLRPNLAMVEYVDHRQMPDEDIRDISHFLSQIVLQTKLPPVDETAEDFNAYERLLASKRLMQIPRAPGDIEKGKKQYRKECASCHGRDGMGDMEKAVPMLAGQYTSYLWRQVKKYRDGIRIHDEEAPDDELLAEFTDQELTDMFAYLSILDD</sequence>
<evidence type="ECO:0000256" key="2">
    <source>
        <dbReference type="ARBA" id="ARBA00022617"/>
    </source>
</evidence>
<dbReference type="EMBL" id="JAEPCM010000097">
    <property type="protein sequence ID" value="MCG7945405.1"/>
    <property type="molecule type" value="Genomic_DNA"/>
</dbReference>
<dbReference type="GO" id="GO:0046872">
    <property type="term" value="F:metal ion binding"/>
    <property type="evidence" value="ECO:0007669"/>
    <property type="project" value="UniProtKB-KW"/>
</dbReference>
<keyword evidence="4" id="KW-0249">Electron transport</keyword>
<dbReference type="PANTHER" id="PTHR33751:SF9">
    <property type="entry name" value="CYTOCHROME C4"/>
    <property type="match status" value="1"/>
</dbReference>
<evidence type="ECO:0000256" key="5">
    <source>
        <dbReference type="ARBA" id="ARBA00023004"/>
    </source>
</evidence>
<keyword evidence="2 6" id="KW-0349">Heme</keyword>
<keyword evidence="1" id="KW-0813">Transport</keyword>
<keyword evidence="3 6" id="KW-0479">Metal-binding</keyword>
<dbReference type="InterPro" id="IPR009056">
    <property type="entry name" value="Cyt_c-like_dom"/>
</dbReference>